<feature type="transmembrane region" description="Helical" evidence="1">
    <location>
        <begin position="7"/>
        <end position="27"/>
    </location>
</feature>
<dbReference type="InterPro" id="IPR005325">
    <property type="entry name" value="DUF308_memb"/>
</dbReference>
<dbReference type="Proteomes" id="UP000823935">
    <property type="component" value="Unassembled WGS sequence"/>
</dbReference>
<dbReference type="PANTHER" id="PTHR34989">
    <property type="entry name" value="PROTEIN HDED"/>
    <property type="match status" value="1"/>
</dbReference>
<reference evidence="2" key="1">
    <citation type="submission" date="2020-10" db="EMBL/GenBank/DDBJ databases">
        <authorList>
            <person name="Gilroy R."/>
        </authorList>
    </citation>
    <scope>NUCLEOTIDE SEQUENCE</scope>
    <source>
        <strain evidence="2">CHK190-19873</strain>
    </source>
</reference>
<feature type="transmembrane region" description="Helical" evidence="1">
    <location>
        <begin position="33"/>
        <end position="55"/>
    </location>
</feature>
<organism evidence="2 3">
    <name type="scientific">Candidatus Limivivens intestinipullorum</name>
    <dbReference type="NCBI Taxonomy" id="2840858"/>
    <lineage>
        <taxon>Bacteria</taxon>
        <taxon>Bacillati</taxon>
        <taxon>Bacillota</taxon>
        <taxon>Clostridia</taxon>
        <taxon>Lachnospirales</taxon>
        <taxon>Lachnospiraceae</taxon>
        <taxon>Lachnospiraceae incertae sedis</taxon>
        <taxon>Candidatus Limivivens</taxon>
    </lineage>
</organism>
<name>A0A9D1JKF8_9FIRM</name>
<dbReference type="PANTHER" id="PTHR34989:SF1">
    <property type="entry name" value="PROTEIN HDED"/>
    <property type="match status" value="1"/>
</dbReference>
<gene>
    <name evidence="2" type="ORF">IAB44_10850</name>
</gene>
<protein>
    <submittedName>
        <fullName evidence="2">DUF308 domain-containing protein</fullName>
    </submittedName>
</protein>
<comment type="caution">
    <text evidence="2">The sequence shown here is derived from an EMBL/GenBank/DDBJ whole genome shotgun (WGS) entry which is preliminary data.</text>
</comment>
<dbReference type="InterPro" id="IPR052712">
    <property type="entry name" value="Acid_resist_chaperone_HdeD"/>
</dbReference>
<feature type="transmembrane region" description="Helical" evidence="1">
    <location>
        <begin position="92"/>
        <end position="113"/>
    </location>
</feature>
<reference evidence="2" key="2">
    <citation type="journal article" date="2021" name="PeerJ">
        <title>Extensive microbial diversity within the chicken gut microbiome revealed by metagenomics and culture.</title>
        <authorList>
            <person name="Gilroy R."/>
            <person name="Ravi A."/>
            <person name="Getino M."/>
            <person name="Pursley I."/>
            <person name="Horton D.L."/>
            <person name="Alikhan N.F."/>
            <person name="Baker D."/>
            <person name="Gharbi K."/>
            <person name="Hall N."/>
            <person name="Watson M."/>
            <person name="Adriaenssens E.M."/>
            <person name="Foster-Nyarko E."/>
            <person name="Jarju S."/>
            <person name="Secka A."/>
            <person name="Antonio M."/>
            <person name="Oren A."/>
            <person name="Chaudhuri R.R."/>
            <person name="La Ragione R."/>
            <person name="Hildebrand F."/>
            <person name="Pallen M.J."/>
        </authorList>
    </citation>
    <scope>NUCLEOTIDE SEQUENCE</scope>
    <source>
        <strain evidence="2">CHK190-19873</strain>
    </source>
</reference>
<evidence type="ECO:0000313" key="2">
    <source>
        <dbReference type="EMBL" id="HIS32027.1"/>
    </source>
</evidence>
<dbReference type="EMBL" id="DVIQ01000066">
    <property type="protein sequence ID" value="HIS32027.1"/>
    <property type="molecule type" value="Genomic_DNA"/>
</dbReference>
<keyword evidence="1" id="KW-0472">Membrane</keyword>
<dbReference type="GO" id="GO:0005886">
    <property type="term" value="C:plasma membrane"/>
    <property type="evidence" value="ECO:0007669"/>
    <property type="project" value="TreeGrafter"/>
</dbReference>
<keyword evidence="1" id="KW-1133">Transmembrane helix</keyword>
<evidence type="ECO:0000256" key="1">
    <source>
        <dbReference type="SAM" id="Phobius"/>
    </source>
</evidence>
<dbReference type="AlphaFoldDB" id="A0A9D1JKF8"/>
<evidence type="ECO:0000313" key="3">
    <source>
        <dbReference type="Proteomes" id="UP000823935"/>
    </source>
</evidence>
<keyword evidence="1" id="KW-0812">Transmembrane</keyword>
<dbReference type="Pfam" id="PF03729">
    <property type="entry name" value="DUF308"/>
    <property type="match status" value="2"/>
</dbReference>
<feature type="transmembrane region" description="Helical" evidence="1">
    <location>
        <begin position="125"/>
        <end position="148"/>
    </location>
</feature>
<proteinExistence type="predicted"/>
<feature type="transmembrane region" description="Helical" evidence="1">
    <location>
        <begin position="154"/>
        <end position="173"/>
    </location>
</feature>
<feature type="transmembrane region" description="Helical" evidence="1">
    <location>
        <begin position="67"/>
        <end position="86"/>
    </location>
</feature>
<accession>A0A9D1JKF8</accession>
<sequence>MRKRSALGWGELIVGILLMVLGALTFFRPYQILTGLVFIYGILAVVTGIGDIAFYMKVERHTGFGPVLSLVTGILSVLAGLLLLFYPDAGSLAAAFLFPLWFIAHCISRLTHLPIVRLTAGSGRYYVSLVINILGLILGFCMILNPMISVYSMGWIIGFYLILTGLDHLMLAIDDIRSRR</sequence>